<reference evidence="2 3" key="1">
    <citation type="journal article" date="2018" name="Front. Plant Sci.">
        <title>Red Clover (Trifolium pratense) and Zigzag Clover (T. medium) - A Picture of Genomic Similarities and Differences.</title>
        <authorList>
            <person name="Dluhosova J."/>
            <person name="Istvanek J."/>
            <person name="Nedelnik J."/>
            <person name="Repkova J."/>
        </authorList>
    </citation>
    <scope>NUCLEOTIDE SEQUENCE [LARGE SCALE GENOMIC DNA]</scope>
    <source>
        <strain evidence="3">cv. 10/8</strain>
        <tissue evidence="2">Leaf</tissue>
    </source>
</reference>
<organism evidence="2 3">
    <name type="scientific">Trifolium medium</name>
    <dbReference type="NCBI Taxonomy" id="97028"/>
    <lineage>
        <taxon>Eukaryota</taxon>
        <taxon>Viridiplantae</taxon>
        <taxon>Streptophyta</taxon>
        <taxon>Embryophyta</taxon>
        <taxon>Tracheophyta</taxon>
        <taxon>Spermatophyta</taxon>
        <taxon>Magnoliopsida</taxon>
        <taxon>eudicotyledons</taxon>
        <taxon>Gunneridae</taxon>
        <taxon>Pentapetalae</taxon>
        <taxon>rosids</taxon>
        <taxon>fabids</taxon>
        <taxon>Fabales</taxon>
        <taxon>Fabaceae</taxon>
        <taxon>Papilionoideae</taxon>
        <taxon>50 kb inversion clade</taxon>
        <taxon>NPAAA clade</taxon>
        <taxon>Hologalegina</taxon>
        <taxon>IRL clade</taxon>
        <taxon>Trifolieae</taxon>
        <taxon>Trifolium</taxon>
    </lineage>
</organism>
<dbReference type="EMBL" id="LXQA010068905">
    <property type="protein sequence ID" value="MCI08403.1"/>
    <property type="molecule type" value="Genomic_DNA"/>
</dbReference>
<protein>
    <submittedName>
        <fullName evidence="2">Putative ribonuclease H protein</fullName>
    </submittedName>
</protein>
<comment type="caution">
    <text evidence="2">The sequence shown here is derived from an EMBL/GenBank/DDBJ whole genome shotgun (WGS) entry which is preliminary data.</text>
</comment>
<evidence type="ECO:0000313" key="3">
    <source>
        <dbReference type="Proteomes" id="UP000265520"/>
    </source>
</evidence>
<keyword evidence="3" id="KW-1185">Reference proteome</keyword>
<dbReference type="PANTHER" id="PTHR36617">
    <property type="entry name" value="PROTEIN, PUTATIVE-RELATED"/>
    <property type="match status" value="1"/>
</dbReference>
<proteinExistence type="predicted"/>
<name>A0A392P8I3_9FABA</name>
<dbReference type="AlphaFoldDB" id="A0A392P8I3"/>
<sequence>GASLQWKYVSLLGTSAEVSSNWFLEGVIKRVGDGTSSYFWFDPWVGGDMRNWLDGEWHWDFRWRRDLSVWDIELLQSLLSVVVNPSLLGATSSWSWRHDSSGTFSVKSAYLMLTGVVPNELDSLLARVWKSWATSKVIIFSWQLLQDRVLTRKNLLRCRVIRDPGDALYAFSGGFDGSARSPAHYLYFSSLVFSL</sequence>
<evidence type="ECO:0000259" key="1">
    <source>
        <dbReference type="Pfam" id="PF13966"/>
    </source>
</evidence>
<dbReference type="Proteomes" id="UP000265520">
    <property type="component" value="Unassembled WGS sequence"/>
</dbReference>
<feature type="non-terminal residue" evidence="2">
    <location>
        <position position="1"/>
    </location>
</feature>
<dbReference type="InterPro" id="IPR026960">
    <property type="entry name" value="RVT-Znf"/>
</dbReference>
<accession>A0A392P8I3</accession>
<feature type="domain" description="Reverse transcriptase zinc-binding" evidence="1">
    <location>
        <begin position="104"/>
        <end position="160"/>
    </location>
</feature>
<dbReference type="PANTHER" id="PTHR36617:SF16">
    <property type="entry name" value="OS04G0516500 PROTEIN"/>
    <property type="match status" value="1"/>
</dbReference>
<dbReference type="Pfam" id="PF13966">
    <property type="entry name" value="zf-RVT"/>
    <property type="match status" value="1"/>
</dbReference>
<evidence type="ECO:0000313" key="2">
    <source>
        <dbReference type="EMBL" id="MCI08403.1"/>
    </source>
</evidence>